<evidence type="ECO:0000256" key="3">
    <source>
        <dbReference type="SAM" id="Coils"/>
    </source>
</evidence>
<organism evidence="6 7">
    <name type="scientific">Marinibactrum halimedae</name>
    <dbReference type="NCBI Taxonomy" id="1444977"/>
    <lineage>
        <taxon>Bacteria</taxon>
        <taxon>Pseudomonadati</taxon>
        <taxon>Pseudomonadota</taxon>
        <taxon>Gammaproteobacteria</taxon>
        <taxon>Cellvibrionales</taxon>
        <taxon>Cellvibrionaceae</taxon>
        <taxon>Marinibactrum</taxon>
    </lineage>
</organism>
<reference evidence="6 7" key="1">
    <citation type="journal article" date="2014" name="Int. J. Syst. Evol. Microbiol.">
        <title>Complete genome sequence of Corynebacterium casei LMG S-19264T (=DSM 44701T), isolated from a smear-ripened cheese.</title>
        <authorList>
            <consortium name="US DOE Joint Genome Institute (JGI-PGF)"/>
            <person name="Walter F."/>
            <person name="Albersmeier A."/>
            <person name="Kalinowski J."/>
            <person name="Ruckert C."/>
        </authorList>
    </citation>
    <scope>NUCLEOTIDE SEQUENCE [LARGE SCALE GENOMIC DNA]</scope>
    <source>
        <strain evidence="6 7">NBRC 110095</strain>
    </source>
</reference>
<evidence type="ECO:0000259" key="5">
    <source>
        <dbReference type="Pfam" id="PF25917"/>
    </source>
</evidence>
<keyword evidence="7" id="KW-1185">Reference proteome</keyword>
<keyword evidence="4" id="KW-1133">Transmembrane helix</keyword>
<evidence type="ECO:0000313" key="7">
    <source>
        <dbReference type="Proteomes" id="UP001156870"/>
    </source>
</evidence>
<dbReference type="AlphaFoldDB" id="A0AA37T9D7"/>
<protein>
    <recommendedName>
        <fullName evidence="5">Multidrug resistance protein MdtA-like barrel-sandwich hybrid domain-containing protein</fullName>
    </recommendedName>
</protein>
<dbReference type="PANTHER" id="PTHR30158">
    <property type="entry name" value="ACRA/E-RELATED COMPONENT OF DRUG EFFLUX TRANSPORTER"/>
    <property type="match status" value="1"/>
</dbReference>
<feature type="domain" description="Multidrug resistance protein MdtA-like barrel-sandwich hybrid" evidence="5">
    <location>
        <begin position="85"/>
        <end position="225"/>
    </location>
</feature>
<keyword evidence="4" id="KW-0812">Transmembrane</keyword>
<gene>
    <name evidence="6" type="ORF">GCM10007877_16450</name>
</gene>
<dbReference type="NCBIfam" id="TIGR01730">
    <property type="entry name" value="RND_mfp"/>
    <property type="match status" value="1"/>
</dbReference>
<dbReference type="EMBL" id="BSPD01000037">
    <property type="protein sequence ID" value="GLS25930.1"/>
    <property type="molecule type" value="Genomic_DNA"/>
</dbReference>
<dbReference type="SUPFAM" id="SSF111369">
    <property type="entry name" value="HlyD-like secretion proteins"/>
    <property type="match status" value="1"/>
</dbReference>
<sequence>MTDNRPQNMAPANTEAPRTNRKTYLGLAAAFIGGIGIIFAMSALKEHPEPEPVVEPPPPKVTTISATPNEEQLTIMSQGAVIPVRQISVIAEVAGRVTSISDHFEVGEFFNSDETLISIDARDYHVALQQAELSLAQAKEQHAMEKGEASQAKKQWRDVGNKEANALFLRKPQLARAKASVVAAEANVQQAKLNVDRTQLSVPFNGRVLSKRVDVGQFVTAGTVLAEVYGTDAVFVRLPLTQQQAAKVNLPLTPQSQEQTETDFPSVTLKAAYGDEFYDWQGRIVRTEASLDTRSRVIYAVVQIDNPYAPAEEGTPPLAVGMYVSAEIEGKHIQNAYRLPRTALYKNDQVLLVDDNDQLAIAKINVEEYRDDQVIVTGLEKGQRIMVSKLPQVIAGLPVTPVDEANIATVESSQTPITDNNQKEG</sequence>
<evidence type="ECO:0000256" key="1">
    <source>
        <dbReference type="ARBA" id="ARBA00004519"/>
    </source>
</evidence>
<evidence type="ECO:0000256" key="4">
    <source>
        <dbReference type="SAM" id="Phobius"/>
    </source>
</evidence>
<keyword evidence="4" id="KW-0472">Membrane</keyword>
<accession>A0AA37T9D7</accession>
<dbReference type="Gene3D" id="2.40.420.20">
    <property type="match status" value="1"/>
</dbReference>
<feature type="transmembrane region" description="Helical" evidence="4">
    <location>
        <begin position="24"/>
        <end position="44"/>
    </location>
</feature>
<dbReference type="Pfam" id="PF25917">
    <property type="entry name" value="BSH_RND"/>
    <property type="match status" value="1"/>
</dbReference>
<dbReference type="GO" id="GO:0046677">
    <property type="term" value="P:response to antibiotic"/>
    <property type="evidence" value="ECO:0007669"/>
    <property type="project" value="TreeGrafter"/>
</dbReference>
<dbReference type="InterPro" id="IPR006143">
    <property type="entry name" value="RND_pump_MFP"/>
</dbReference>
<name>A0AA37T9D7_9GAMM</name>
<dbReference type="RefSeq" id="WP_232593298.1">
    <property type="nucleotide sequence ID" value="NZ_BSPD01000037.1"/>
</dbReference>
<comment type="caution">
    <text evidence="6">The sequence shown here is derived from an EMBL/GenBank/DDBJ whole genome shotgun (WGS) entry which is preliminary data.</text>
</comment>
<dbReference type="PANTHER" id="PTHR30158:SF24">
    <property type="entry name" value="HLYD FAMILY SECRETION PROTEIN"/>
    <property type="match status" value="1"/>
</dbReference>
<dbReference type="Gene3D" id="2.40.30.170">
    <property type="match status" value="1"/>
</dbReference>
<proteinExistence type="inferred from homology"/>
<keyword evidence="3" id="KW-0175">Coiled coil</keyword>
<dbReference type="GO" id="GO:0022857">
    <property type="term" value="F:transmembrane transporter activity"/>
    <property type="evidence" value="ECO:0007669"/>
    <property type="project" value="InterPro"/>
</dbReference>
<dbReference type="InterPro" id="IPR058625">
    <property type="entry name" value="MdtA-like_BSH"/>
</dbReference>
<comment type="subcellular location">
    <subcellularLocation>
        <location evidence="1">Cell inner membrane</location>
        <topology evidence="1">Lipid-anchor</topology>
    </subcellularLocation>
</comment>
<feature type="coiled-coil region" evidence="3">
    <location>
        <begin position="121"/>
        <end position="194"/>
    </location>
</feature>
<dbReference type="Gene3D" id="2.40.50.100">
    <property type="match status" value="1"/>
</dbReference>
<comment type="similarity">
    <text evidence="2">Belongs to the membrane fusion protein (MFP) (TC 8.A.1) family.</text>
</comment>
<evidence type="ECO:0000256" key="2">
    <source>
        <dbReference type="ARBA" id="ARBA00009477"/>
    </source>
</evidence>
<dbReference type="Proteomes" id="UP001156870">
    <property type="component" value="Unassembled WGS sequence"/>
</dbReference>
<evidence type="ECO:0000313" key="6">
    <source>
        <dbReference type="EMBL" id="GLS25930.1"/>
    </source>
</evidence>
<dbReference type="GO" id="GO:0005886">
    <property type="term" value="C:plasma membrane"/>
    <property type="evidence" value="ECO:0007669"/>
    <property type="project" value="TreeGrafter"/>
</dbReference>
<dbReference type="Gene3D" id="1.10.287.470">
    <property type="entry name" value="Helix hairpin bin"/>
    <property type="match status" value="1"/>
</dbReference>